<dbReference type="PANTHER" id="PTHR33495">
    <property type="entry name" value="ANTI-SIGMA FACTOR ANTAGONIST TM_1081-RELATED-RELATED"/>
    <property type="match status" value="1"/>
</dbReference>
<comment type="caution">
    <text evidence="2">The sequence shown here is derived from an EMBL/GenBank/DDBJ whole genome shotgun (WGS) entry which is preliminary data.</text>
</comment>
<dbReference type="SUPFAM" id="SSF52091">
    <property type="entry name" value="SpoIIaa-like"/>
    <property type="match status" value="1"/>
</dbReference>
<keyword evidence="3" id="KW-1185">Reference proteome</keyword>
<protein>
    <submittedName>
        <fullName evidence="2">STAS domain-containing protein</fullName>
    </submittedName>
</protein>
<evidence type="ECO:0000313" key="3">
    <source>
        <dbReference type="Proteomes" id="UP001596220"/>
    </source>
</evidence>
<dbReference type="RefSeq" id="WP_380642801.1">
    <property type="nucleotide sequence ID" value="NZ_JBHSQO010000065.1"/>
</dbReference>
<dbReference type="Gene3D" id="3.30.750.24">
    <property type="entry name" value="STAS domain"/>
    <property type="match status" value="1"/>
</dbReference>
<dbReference type="CDD" id="cd07043">
    <property type="entry name" value="STAS_anti-anti-sigma_factors"/>
    <property type="match status" value="1"/>
</dbReference>
<dbReference type="Pfam" id="PF01740">
    <property type="entry name" value="STAS"/>
    <property type="match status" value="1"/>
</dbReference>
<sequence>MTAVGSGLRTAVEPIDEGRAVLLAIGGEVDQAAVERLDWAFAEGLGTATRAGASLVVADLGEVEYFASVGMTALLHAHERAARSGVELVVVAPARHLVTTLLVMTGLDSVVRLVHSVDAALAGRG</sequence>
<dbReference type="InterPro" id="IPR002645">
    <property type="entry name" value="STAS_dom"/>
</dbReference>
<feature type="domain" description="STAS" evidence="1">
    <location>
        <begin position="21"/>
        <end position="124"/>
    </location>
</feature>
<accession>A0ABW1PFU0</accession>
<dbReference type="PROSITE" id="PS50801">
    <property type="entry name" value="STAS"/>
    <property type="match status" value="1"/>
</dbReference>
<gene>
    <name evidence="2" type="ORF">ACFP3R_34955</name>
</gene>
<evidence type="ECO:0000259" key="1">
    <source>
        <dbReference type="PROSITE" id="PS50801"/>
    </source>
</evidence>
<organism evidence="2 3">
    <name type="scientific">Saccharothrix lopnurensis</name>
    <dbReference type="NCBI Taxonomy" id="1670621"/>
    <lineage>
        <taxon>Bacteria</taxon>
        <taxon>Bacillati</taxon>
        <taxon>Actinomycetota</taxon>
        <taxon>Actinomycetes</taxon>
        <taxon>Pseudonocardiales</taxon>
        <taxon>Pseudonocardiaceae</taxon>
        <taxon>Saccharothrix</taxon>
    </lineage>
</organism>
<dbReference type="InterPro" id="IPR036513">
    <property type="entry name" value="STAS_dom_sf"/>
</dbReference>
<dbReference type="Proteomes" id="UP001596220">
    <property type="component" value="Unassembled WGS sequence"/>
</dbReference>
<evidence type="ECO:0000313" key="2">
    <source>
        <dbReference type="EMBL" id="MFC6094495.1"/>
    </source>
</evidence>
<dbReference type="PANTHER" id="PTHR33495:SF2">
    <property type="entry name" value="ANTI-SIGMA FACTOR ANTAGONIST TM_1081-RELATED"/>
    <property type="match status" value="1"/>
</dbReference>
<reference evidence="3" key="1">
    <citation type="journal article" date="2019" name="Int. J. Syst. Evol. Microbiol.">
        <title>The Global Catalogue of Microorganisms (GCM) 10K type strain sequencing project: providing services to taxonomists for standard genome sequencing and annotation.</title>
        <authorList>
            <consortium name="The Broad Institute Genomics Platform"/>
            <consortium name="The Broad Institute Genome Sequencing Center for Infectious Disease"/>
            <person name="Wu L."/>
            <person name="Ma J."/>
        </authorList>
    </citation>
    <scope>NUCLEOTIDE SEQUENCE [LARGE SCALE GENOMIC DNA]</scope>
    <source>
        <strain evidence="3">CGMCC 4.7246</strain>
    </source>
</reference>
<name>A0ABW1PFU0_9PSEU</name>
<proteinExistence type="predicted"/>
<dbReference type="EMBL" id="JBHSQO010000065">
    <property type="protein sequence ID" value="MFC6094495.1"/>
    <property type="molecule type" value="Genomic_DNA"/>
</dbReference>